<reference evidence="6 7" key="1">
    <citation type="submission" date="2015-06" db="EMBL/GenBank/DDBJ databases">
        <title>Talaromyces atroroseus IBT 11181 draft genome.</title>
        <authorList>
            <person name="Rasmussen K.B."/>
            <person name="Rasmussen S."/>
            <person name="Petersen B."/>
            <person name="Sicheritz-Ponten T."/>
            <person name="Mortensen U.H."/>
            <person name="Thrane U."/>
        </authorList>
    </citation>
    <scope>NUCLEOTIDE SEQUENCE [LARGE SCALE GENOMIC DNA]</scope>
    <source>
        <strain evidence="6 7">IBT 11181</strain>
    </source>
</reference>
<dbReference type="SUPFAM" id="SSF82171">
    <property type="entry name" value="DPP6 N-terminal domain-like"/>
    <property type="match status" value="1"/>
</dbReference>
<feature type="domain" description="Rax2-like second" evidence="4">
    <location>
        <begin position="226"/>
        <end position="375"/>
    </location>
</feature>
<dbReference type="GeneID" id="31004930"/>
<evidence type="ECO:0000259" key="5">
    <source>
        <dbReference type="Pfam" id="PF20843"/>
    </source>
</evidence>
<evidence type="ECO:0000313" key="6">
    <source>
        <dbReference type="EMBL" id="OKL59719.1"/>
    </source>
</evidence>
<feature type="domain" description="Rax2-like third" evidence="5">
    <location>
        <begin position="386"/>
        <end position="541"/>
    </location>
</feature>
<evidence type="ECO:0000259" key="4">
    <source>
        <dbReference type="Pfam" id="PF20842"/>
    </source>
</evidence>
<dbReference type="InterPro" id="IPR048266">
    <property type="entry name" value="Rax2-like_second"/>
</dbReference>
<keyword evidence="1" id="KW-1133">Transmembrane helix</keyword>
<feature type="signal peptide" evidence="2">
    <location>
        <begin position="1"/>
        <end position="29"/>
    </location>
</feature>
<keyword evidence="1" id="KW-0812">Transmembrane</keyword>
<dbReference type="PANTHER" id="PTHR31778:SF2">
    <property type="entry name" value="BUD SITE SELECTION PROTEIN RAX2"/>
    <property type="match status" value="1"/>
</dbReference>
<dbReference type="AlphaFoldDB" id="A0A225AVU0"/>
<organism evidence="6 7">
    <name type="scientific">Talaromyces atroroseus</name>
    <dbReference type="NCBI Taxonomy" id="1441469"/>
    <lineage>
        <taxon>Eukaryota</taxon>
        <taxon>Fungi</taxon>
        <taxon>Dikarya</taxon>
        <taxon>Ascomycota</taxon>
        <taxon>Pezizomycotina</taxon>
        <taxon>Eurotiomycetes</taxon>
        <taxon>Eurotiomycetidae</taxon>
        <taxon>Eurotiales</taxon>
        <taxon>Trichocomaceae</taxon>
        <taxon>Talaromyces</taxon>
        <taxon>Talaromyces sect. Trachyspermi</taxon>
    </lineage>
</organism>
<evidence type="ECO:0000313" key="7">
    <source>
        <dbReference type="Proteomes" id="UP000214365"/>
    </source>
</evidence>
<dbReference type="InterPro" id="IPR011043">
    <property type="entry name" value="Gal_Oxase/kelch_b-propeller"/>
</dbReference>
<dbReference type="Pfam" id="PF20842">
    <property type="entry name" value="Rax2_2"/>
    <property type="match status" value="1"/>
</dbReference>
<dbReference type="InterPro" id="IPR048265">
    <property type="entry name" value="Rax2-like_third"/>
</dbReference>
<feature type="chain" id="PRO_5012850054" description="Bud site selection protein RAX2" evidence="2">
    <location>
        <begin position="30"/>
        <end position="1230"/>
    </location>
</feature>
<accession>A0A225AVU0</accession>
<dbReference type="GO" id="GO:1902929">
    <property type="term" value="C:plasma membrane of growing cell tip"/>
    <property type="evidence" value="ECO:0007669"/>
    <property type="project" value="TreeGrafter"/>
</dbReference>
<dbReference type="RefSeq" id="XP_020119840.1">
    <property type="nucleotide sequence ID" value="XM_020267466.1"/>
</dbReference>
<name>A0A225AVU0_TALAT</name>
<dbReference type="STRING" id="1441469.A0A225AVU0"/>
<evidence type="ECO:0000256" key="1">
    <source>
        <dbReference type="SAM" id="Phobius"/>
    </source>
</evidence>
<dbReference type="OrthoDB" id="2503993at2759"/>
<feature type="transmembrane region" description="Helical" evidence="1">
    <location>
        <begin position="1156"/>
        <end position="1183"/>
    </location>
</feature>
<proteinExistence type="predicted"/>
<gene>
    <name evidence="6" type="ORF">UA08_05174</name>
</gene>
<protein>
    <recommendedName>
        <fullName evidence="8">Bud site selection protein RAX2</fullName>
    </recommendedName>
</protein>
<dbReference type="SUPFAM" id="SSF50965">
    <property type="entry name" value="Galactose oxidase, central domain"/>
    <property type="match status" value="1"/>
</dbReference>
<sequence>MRASSLSRPATAALVSALLSYWHFPTANALTATPISQPNLDLSPLGRIALTGNFDSISIYSYLQESESTSSTNGSQSLLATLPNGDITTLLSTDAHILAMCSWTRSNGTFEGVVVGGNFTSLGGIQSEGLALYNPTTNSVQDMSGLSGVVQALLCDQQSDSVYVGGDFTIDNSTNAMIWNGSTGWQSLPFGGFNGPITSIAQGPDGHIIFGGNFDSLGNVTSTATNNTQVINLSTANVSSDAQTTLSSFVDPRNIICKTDDADSAGNTWLLADYSPGFWEADMGYTFYPSKIRLYNTHYQGRGTKAFRYQALPDTGIMNLTYIDPTTGRRAYCDSSCPLSNDTSEVYRDFELVNPVGMSGFMIQIQDWYGEGAGLDGIEVFQDQIFTYAVNNFNEPLCAGIEFPSTSNTTGTWTVTSAGASTEYLVANVSSSSNISIAFSPDIKQSGNYSVLLYTPGCSVADTCKSRGAVNVTATFSSTEAEANLDTSTIWQTNDYEKYDTIYTGYIEANSDDFRSTITVTPLDGQGEIEIVASRVGFNLISSTNTSVGELNGLYDYNPENTTDTDFSSDNIDYIGSQLSSKATIHSLVQSGDVTYVAGNFSDSTLSNILSFNSSGNATSLSGSGLNSYVQTLLMLNDTLYAGGNFTSTAQGGVQDLNYVAAYSTGSDTWSPLGAGVNGPVTSVLSFPVNTSNGAIETTVAVSGLFDQIVAFGSNASVDVSGFAIWVPSKQNWLANLDGYEMAYSGQLMATANVGNNTTILAGSLSSDGISSGGVVSLVDSDGLALQPLPVDIDELQNGGSTSKRDSTVQNVSEVSVGYFDTANGRNLTILGGQFTAKATDGSTIQNILFLNGSNSDTVTGIPAGVDSNSTFTTLAVYKDTLFAGGSVTGLVGSSTLNGFISYNLSTLGFSSPQPPALTGDNVVTNSITARPSTTEIYFGGVFEAAGDLPCPAVCIWDTSAGQWSRPGVDMRGSVTSLQWASGTQLIAAGNLTVGDNHTMIASYDTSSQKWSSINGASSSEIPGPVTAFGPAATDLSSYWIAGQGSNGSAFIMEYDGTKFNSAGQLFDVSTTILGLQVIGLNSNHGSTQLLNDDQILLITGQLAIPDFGNASAAFFNGTTVTPFILSSTADGQPGTIREMITEKQNTFSGKKSPRLSAGLVVLVSFCIALGCVFLLVVLGVALNRIQRYRQGYVQAPTAFNSDRPTSMRRVPPEYLFDSLRQRNLGPPTL</sequence>
<comment type="caution">
    <text evidence="6">The sequence shown here is derived from an EMBL/GenBank/DDBJ whole genome shotgun (WGS) entry which is preliminary data.</text>
</comment>
<evidence type="ECO:0008006" key="8">
    <source>
        <dbReference type="Google" id="ProtNLM"/>
    </source>
</evidence>
<dbReference type="EMBL" id="LFMY01000007">
    <property type="protein sequence ID" value="OKL59719.1"/>
    <property type="molecule type" value="Genomic_DNA"/>
</dbReference>
<dbReference type="Pfam" id="PF20843">
    <property type="entry name" value="Rax2_3"/>
    <property type="match status" value="1"/>
</dbReference>
<dbReference type="InterPro" id="IPR024982">
    <property type="entry name" value="Rax2-like_C"/>
</dbReference>
<evidence type="ECO:0000256" key="2">
    <source>
        <dbReference type="SAM" id="SignalP"/>
    </source>
</evidence>
<dbReference type="Proteomes" id="UP000214365">
    <property type="component" value="Unassembled WGS sequence"/>
</dbReference>
<keyword evidence="7" id="KW-1185">Reference proteome</keyword>
<feature type="domain" description="Rax2-like C-terminal" evidence="3">
    <location>
        <begin position="900"/>
        <end position="1149"/>
    </location>
</feature>
<keyword evidence="1" id="KW-0472">Membrane</keyword>
<dbReference type="Pfam" id="PF12768">
    <property type="entry name" value="Rax2"/>
    <property type="match status" value="1"/>
</dbReference>
<keyword evidence="2" id="KW-0732">Signal</keyword>
<dbReference type="PANTHER" id="PTHR31778">
    <property type="entry name" value="BUD SITE SELECTION PROTEIN RAX2"/>
    <property type="match status" value="1"/>
</dbReference>
<evidence type="ECO:0000259" key="3">
    <source>
        <dbReference type="Pfam" id="PF12768"/>
    </source>
</evidence>